<keyword evidence="1" id="KW-0732">Signal</keyword>
<feature type="chain" id="PRO_5041932209" evidence="1">
    <location>
        <begin position="25"/>
        <end position="310"/>
    </location>
</feature>
<dbReference type="AlphaFoldDB" id="A0AAE3FFD2"/>
<reference evidence="2 3" key="1">
    <citation type="submission" date="2022-03" db="EMBL/GenBank/DDBJ databases">
        <title>Metagenome-assembled genomes from swine fecal metagenomes.</title>
        <authorList>
            <person name="Holman D.B."/>
            <person name="Kommadath A."/>
        </authorList>
    </citation>
    <scope>NUCLEOTIDE SEQUENCE [LARGE SCALE GENOMIC DNA]</scope>
    <source>
        <strain evidence="2">SUG147</strain>
    </source>
</reference>
<dbReference type="GO" id="GO:0005975">
    <property type="term" value="P:carbohydrate metabolic process"/>
    <property type="evidence" value="ECO:0007669"/>
    <property type="project" value="UniProtKB-ARBA"/>
</dbReference>
<dbReference type="SUPFAM" id="SSF49899">
    <property type="entry name" value="Concanavalin A-like lectins/glucanases"/>
    <property type="match status" value="1"/>
</dbReference>
<gene>
    <name evidence="2" type="ORF">MR241_03385</name>
</gene>
<proteinExistence type="predicted"/>
<feature type="signal peptide" evidence="1">
    <location>
        <begin position="1"/>
        <end position="24"/>
    </location>
</feature>
<dbReference type="InterPro" id="IPR013320">
    <property type="entry name" value="ConA-like_dom_sf"/>
</dbReference>
<evidence type="ECO:0000313" key="2">
    <source>
        <dbReference type="EMBL" id="MCI5755321.1"/>
    </source>
</evidence>
<dbReference type="Proteomes" id="UP001139365">
    <property type="component" value="Unassembled WGS sequence"/>
</dbReference>
<protein>
    <submittedName>
        <fullName evidence="2">LamG domain-containing protein</fullName>
    </submittedName>
</protein>
<comment type="caution">
    <text evidence="2">The sequence shown here is derived from an EMBL/GenBank/DDBJ whole genome shotgun (WGS) entry which is preliminary data.</text>
</comment>
<dbReference type="GO" id="GO:0004553">
    <property type="term" value="F:hydrolase activity, hydrolyzing O-glycosyl compounds"/>
    <property type="evidence" value="ECO:0007669"/>
    <property type="project" value="UniProtKB-ARBA"/>
</dbReference>
<dbReference type="Gene3D" id="2.60.120.200">
    <property type="match status" value="1"/>
</dbReference>
<evidence type="ECO:0000256" key="1">
    <source>
        <dbReference type="SAM" id="SignalP"/>
    </source>
</evidence>
<name>A0AAE3FFD2_9BACT</name>
<evidence type="ECO:0000313" key="3">
    <source>
        <dbReference type="Proteomes" id="UP001139365"/>
    </source>
</evidence>
<dbReference type="Pfam" id="PF13385">
    <property type="entry name" value="Laminin_G_3"/>
    <property type="match status" value="1"/>
</dbReference>
<dbReference type="EMBL" id="JALEMU010000054">
    <property type="protein sequence ID" value="MCI5755321.1"/>
    <property type="molecule type" value="Genomic_DNA"/>
</dbReference>
<accession>A0AAE3FFD2</accession>
<sequence>MKKIIALAAAALMLTSAMLTPVGAEDTVPKPVAAYSFDDVKNPGYDISGNGNSLSIKGTVKSADGKYGKAIRLDYTGALAAKQGSDGADFVDLIETKGTKQLTLMYWVKYSKADLASWNSDYGWRRIVSNGVDGSTGFGGFAMLGLADNLIVPGNINPACVFHTEKAGTWSGGNWSTYPWTEEWSHVAWTVDLNTNRCMFYVNGTAIFDLAEKDLVTGLCNVSRAFSIGANWFTDGDGNDVLDQPFAGEIDDFYVFDRFLDAEAIAHYMNNNYVPPKDPTPPATSDFSAALIPVTLTAALAVLAGRKKRL</sequence>
<organism evidence="2 3">
    <name type="scientific">Candidatus Colimorpha enterica</name>
    <dbReference type="NCBI Taxonomy" id="3083063"/>
    <lineage>
        <taxon>Bacteria</taxon>
        <taxon>Pseudomonadati</taxon>
        <taxon>Bacteroidota</taxon>
        <taxon>Bacteroidia</taxon>
        <taxon>Bacteroidales</taxon>
        <taxon>Candidatus Colimorpha</taxon>
    </lineage>
</organism>